<dbReference type="RefSeq" id="WP_184998252.1">
    <property type="nucleotide sequence ID" value="NZ_BOMK01000036.1"/>
</dbReference>
<reference evidence="2 3" key="1">
    <citation type="submission" date="2020-08" db="EMBL/GenBank/DDBJ databases">
        <title>Sequencing the genomes of 1000 actinobacteria strains.</title>
        <authorList>
            <person name="Klenk H.-P."/>
        </authorList>
    </citation>
    <scope>NUCLEOTIDE SEQUENCE [LARGE SCALE GENOMIC DNA]</scope>
    <source>
        <strain evidence="2 3">DSM 43149</strain>
    </source>
</reference>
<evidence type="ECO:0008006" key="4">
    <source>
        <dbReference type="Google" id="ProtNLM"/>
    </source>
</evidence>
<proteinExistence type="predicted"/>
<evidence type="ECO:0000313" key="3">
    <source>
        <dbReference type="Proteomes" id="UP000578112"/>
    </source>
</evidence>
<evidence type="ECO:0000313" key="2">
    <source>
        <dbReference type="EMBL" id="MBB4767194.1"/>
    </source>
</evidence>
<keyword evidence="3" id="KW-1185">Reference proteome</keyword>
<dbReference type="Proteomes" id="UP000578112">
    <property type="component" value="Unassembled WGS sequence"/>
</dbReference>
<accession>A0A7W7MV09</accession>
<dbReference type="AlphaFoldDB" id="A0A7W7MV09"/>
<gene>
    <name evidence="2" type="ORF">BJ971_007750</name>
</gene>
<feature type="signal peptide" evidence="1">
    <location>
        <begin position="1"/>
        <end position="26"/>
    </location>
</feature>
<organism evidence="2 3">
    <name type="scientific">Actinoplanes digitatis</name>
    <dbReference type="NCBI Taxonomy" id="1868"/>
    <lineage>
        <taxon>Bacteria</taxon>
        <taxon>Bacillati</taxon>
        <taxon>Actinomycetota</taxon>
        <taxon>Actinomycetes</taxon>
        <taxon>Micromonosporales</taxon>
        <taxon>Micromonosporaceae</taxon>
        <taxon>Actinoplanes</taxon>
    </lineage>
</organism>
<dbReference type="EMBL" id="JACHNH010000001">
    <property type="protein sequence ID" value="MBB4767194.1"/>
    <property type="molecule type" value="Genomic_DNA"/>
</dbReference>
<name>A0A7W7MV09_9ACTN</name>
<comment type="caution">
    <text evidence="2">The sequence shown here is derived from an EMBL/GenBank/DDBJ whole genome shotgun (WGS) entry which is preliminary data.</text>
</comment>
<feature type="chain" id="PRO_5030753530" description="Ig-like domain-containing protein" evidence="1">
    <location>
        <begin position="27"/>
        <end position="461"/>
    </location>
</feature>
<keyword evidence="1" id="KW-0732">Signal</keyword>
<sequence>MGKGRAAAVAGLVGLLIVTGAGPAAADSVPVVTSTGLAEGQLIGIQQTVRPSVSADTVRIDVLVDDRLVARSRTAPFAVTLYAPVDLDDRDVDVTVRAYDVAGVTGEAKTRVHVDAERPDANFTPRMVSVVHGPTTITVDVPDDVVSVVLSDDAGEIDRATGAPWTLDWDATGHNGKVRFAVTDRAGNVSTFKGGYRVDDLGPQISLYRHPDSPETQPAGESYLDAEVKDLTGLSRIEWWVEGAIRSTDRALRYDFGPRSRTVPIEVRAWDTWGNASVTALSVVIDADAPRVTSITPANLALVRGSRITSTVQATDATGVSWATLDGAASDLTAPYTSSIPAGRDGRKTLTWYVIDYWGYTTTARRVVIVDNTKPTLKITKGPKNKAKVKGTVKVTASAGDRNGVGRVELLINGKVVAKDVKPGYSFSIKTSRYGKKLKVVLRAYDKAGNSTKTATRTWYR</sequence>
<dbReference type="Gene3D" id="2.60.40.10">
    <property type="entry name" value="Immunoglobulins"/>
    <property type="match status" value="3"/>
</dbReference>
<evidence type="ECO:0000256" key="1">
    <source>
        <dbReference type="SAM" id="SignalP"/>
    </source>
</evidence>
<dbReference type="Pfam" id="PF17957">
    <property type="entry name" value="Big_7"/>
    <property type="match status" value="1"/>
</dbReference>
<dbReference type="InterPro" id="IPR013783">
    <property type="entry name" value="Ig-like_fold"/>
</dbReference>
<protein>
    <recommendedName>
        <fullName evidence="4">Ig-like domain-containing protein</fullName>
    </recommendedName>
</protein>
<dbReference type="GO" id="GO:0005975">
    <property type="term" value="P:carbohydrate metabolic process"/>
    <property type="evidence" value="ECO:0007669"/>
    <property type="project" value="UniProtKB-ARBA"/>
</dbReference>